<evidence type="ECO:0000313" key="3">
    <source>
        <dbReference type="EMBL" id="AUH32266.1"/>
    </source>
</evidence>
<dbReference type="RefSeq" id="WP_101458944.1">
    <property type="nucleotide sequence ID" value="NZ_CP025408.1"/>
</dbReference>
<dbReference type="Proteomes" id="UP000233742">
    <property type="component" value="Chromosome"/>
</dbReference>
<dbReference type="OrthoDB" id="7775819at2"/>
<organism evidence="3 4">
    <name type="scientific">Paracoccus tegillarcae</name>
    <dbReference type="NCBI Taxonomy" id="1529068"/>
    <lineage>
        <taxon>Bacteria</taxon>
        <taxon>Pseudomonadati</taxon>
        <taxon>Pseudomonadota</taxon>
        <taxon>Alphaproteobacteria</taxon>
        <taxon>Rhodobacterales</taxon>
        <taxon>Paracoccaceae</taxon>
        <taxon>Paracoccus</taxon>
    </lineage>
</organism>
<dbReference type="AlphaFoldDB" id="A0A2K9ENI9"/>
<feature type="signal peptide" evidence="2">
    <location>
        <begin position="1"/>
        <end position="23"/>
    </location>
</feature>
<evidence type="ECO:0000256" key="2">
    <source>
        <dbReference type="SAM" id="SignalP"/>
    </source>
</evidence>
<gene>
    <name evidence="3" type="ORF">CUV01_01610</name>
</gene>
<dbReference type="PROSITE" id="PS51257">
    <property type="entry name" value="PROKAR_LIPOPROTEIN"/>
    <property type="match status" value="1"/>
</dbReference>
<feature type="region of interest" description="Disordered" evidence="1">
    <location>
        <begin position="23"/>
        <end position="42"/>
    </location>
</feature>
<keyword evidence="2" id="KW-0732">Signal</keyword>
<dbReference type="EMBL" id="CP025408">
    <property type="protein sequence ID" value="AUH32266.1"/>
    <property type="molecule type" value="Genomic_DNA"/>
</dbReference>
<sequence length="192" mass="19405">MTARVGLMAVALLAGCAATGGQAPSASMSQPPASTSPVPDMASAQAQFGAQRAGLRRIGYRNCNGFDIQLYAPQRVTASGAGQALFLQARSYRATGGNVTLNVPGTASRLQRQTGAGWQDLPMRASAAGRSSGVSAAQLATGAVMSVPLVPALGQAGALPAGHYRLWLGPFSAQQAGGGACTMSPVWQFDIG</sequence>
<name>A0A2K9ENI9_9RHOB</name>
<proteinExistence type="predicted"/>
<protein>
    <submittedName>
        <fullName evidence="3">Uncharacterized protein</fullName>
    </submittedName>
</protein>
<accession>A0A2K9ENI9</accession>
<evidence type="ECO:0000313" key="4">
    <source>
        <dbReference type="Proteomes" id="UP000233742"/>
    </source>
</evidence>
<keyword evidence="4" id="KW-1185">Reference proteome</keyword>
<dbReference type="KEGG" id="paro:CUV01_01610"/>
<feature type="compositionally biased region" description="Low complexity" evidence="1">
    <location>
        <begin position="23"/>
        <end position="37"/>
    </location>
</feature>
<evidence type="ECO:0000256" key="1">
    <source>
        <dbReference type="SAM" id="MobiDB-lite"/>
    </source>
</evidence>
<feature type="chain" id="PRO_5014934008" evidence="2">
    <location>
        <begin position="24"/>
        <end position="192"/>
    </location>
</feature>
<reference evidence="3 4" key="1">
    <citation type="submission" date="2017-12" db="EMBL/GenBank/DDBJ databases">
        <authorList>
            <person name="Hurst M.R.H."/>
        </authorList>
    </citation>
    <scope>NUCLEOTIDE SEQUENCE [LARGE SCALE GENOMIC DNA]</scope>
    <source>
        <strain evidence="3 4">BM15</strain>
    </source>
</reference>